<keyword evidence="4" id="KW-1185">Reference proteome</keyword>
<accession>A0A4U1BR21</accession>
<dbReference type="PANTHER" id="PTHR43477:SF1">
    <property type="entry name" value="DIHYDROANTICAPSIN 7-DEHYDROGENASE"/>
    <property type="match status" value="1"/>
</dbReference>
<dbReference type="Pfam" id="PF13561">
    <property type="entry name" value="adh_short_C2"/>
    <property type="match status" value="1"/>
</dbReference>
<dbReference type="PANTHER" id="PTHR43477">
    <property type="entry name" value="DIHYDROANTICAPSIN 7-DEHYDROGENASE"/>
    <property type="match status" value="1"/>
</dbReference>
<sequence>MKKVLVLGATGLVGKALVEQLKGEAEVVEASFNHPENPFDIAKPESLKALFEKVGKVDAILCTAGVVTMTDWHNDNDDEWNFGIQNKMMGQINTMRFGEKYVNDGGAIVLSTGILAQYPFKGSSIVTTVNAAVEAAVKAASVEVDRIRFNAVSPGWVAETMVAMGMDPEPGLPANEVAKRYIDLMDSSTSGEVVLAVKQ</sequence>
<name>A0A4U1BR21_9GAMM</name>
<proteinExistence type="inferred from homology"/>
<dbReference type="PRINTS" id="PR00081">
    <property type="entry name" value="GDHRDH"/>
</dbReference>
<organism evidence="3 4">
    <name type="scientific">Ferrimonas aestuarii</name>
    <dbReference type="NCBI Taxonomy" id="2569539"/>
    <lineage>
        <taxon>Bacteria</taxon>
        <taxon>Pseudomonadati</taxon>
        <taxon>Pseudomonadota</taxon>
        <taxon>Gammaproteobacteria</taxon>
        <taxon>Alteromonadales</taxon>
        <taxon>Ferrimonadaceae</taxon>
        <taxon>Ferrimonas</taxon>
    </lineage>
</organism>
<dbReference type="RefSeq" id="WP_136861910.1">
    <property type="nucleotide sequence ID" value="NZ_SWCJ01000002.1"/>
</dbReference>
<comment type="caution">
    <text evidence="3">The sequence shown here is derived from an EMBL/GenBank/DDBJ whole genome shotgun (WGS) entry which is preliminary data.</text>
</comment>
<dbReference type="InterPro" id="IPR036291">
    <property type="entry name" value="NAD(P)-bd_dom_sf"/>
</dbReference>
<dbReference type="Gene3D" id="3.40.50.720">
    <property type="entry name" value="NAD(P)-binding Rossmann-like Domain"/>
    <property type="match status" value="1"/>
</dbReference>
<dbReference type="SUPFAM" id="SSF51735">
    <property type="entry name" value="NAD(P)-binding Rossmann-fold domains"/>
    <property type="match status" value="1"/>
</dbReference>
<evidence type="ECO:0000313" key="3">
    <source>
        <dbReference type="EMBL" id="TKB57264.1"/>
    </source>
</evidence>
<evidence type="ECO:0000313" key="4">
    <source>
        <dbReference type="Proteomes" id="UP000305675"/>
    </source>
</evidence>
<gene>
    <name evidence="3" type="ORF">FCL42_03000</name>
</gene>
<dbReference type="InterPro" id="IPR051122">
    <property type="entry name" value="SDR_DHRS6-like"/>
</dbReference>
<dbReference type="EMBL" id="SWCJ01000002">
    <property type="protein sequence ID" value="TKB57264.1"/>
    <property type="molecule type" value="Genomic_DNA"/>
</dbReference>
<dbReference type="Proteomes" id="UP000305675">
    <property type="component" value="Unassembled WGS sequence"/>
</dbReference>
<dbReference type="CDD" id="cd11731">
    <property type="entry name" value="Lin1944_like_SDR_c"/>
    <property type="match status" value="1"/>
</dbReference>
<dbReference type="NCBIfam" id="NF005754">
    <property type="entry name" value="PRK07578.1"/>
    <property type="match status" value="1"/>
</dbReference>
<dbReference type="OrthoDB" id="9787486at2"/>
<dbReference type="AlphaFoldDB" id="A0A4U1BR21"/>
<protein>
    <submittedName>
        <fullName evidence="3">Short chain dehydrogenase</fullName>
    </submittedName>
</protein>
<reference evidence="3 4" key="1">
    <citation type="submission" date="2019-04" db="EMBL/GenBank/DDBJ databases">
        <authorList>
            <person name="Hwang J.C."/>
        </authorList>
    </citation>
    <scope>NUCLEOTIDE SEQUENCE [LARGE SCALE GENOMIC DNA]</scope>
    <source>
        <strain evidence="3 4">IMCC35002</strain>
    </source>
</reference>
<keyword evidence="2" id="KW-0560">Oxidoreductase</keyword>
<dbReference type="GO" id="GO:0016491">
    <property type="term" value="F:oxidoreductase activity"/>
    <property type="evidence" value="ECO:0007669"/>
    <property type="project" value="UniProtKB-KW"/>
</dbReference>
<evidence type="ECO:0000256" key="2">
    <source>
        <dbReference type="ARBA" id="ARBA00023002"/>
    </source>
</evidence>
<comment type="similarity">
    <text evidence="1">Belongs to the short-chain dehydrogenases/reductases (SDR) family.</text>
</comment>
<dbReference type="InterPro" id="IPR002347">
    <property type="entry name" value="SDR_fam"/>
</dbReference>
<evidence type="ECO:0000256" key="1">
    <source>
        <dbReference type="ARBA" id="ARBA00006484"/>
    </source>
</evidence>